<evidence type="ECO:0000313" key="1">
    <source>
        <dbReference type="EMBL" id="GAI86479.1"/>
    </source>
</evidence>
<proteinExistence type="predicted"/>
<name>X1U2I4_9ZZZZ</name>
<sequence>MAEYSRFFGGPVEAIPEYVQPQFAEVLAKLFSNGVFKNVGNELEVTEHDPVALAVDVNTGEGWIEGFWYQNTASLVKSLAAADPVNPRIDRIILRLDTVTNFKISCEVLEGTPAAEPTPPELTQTAAIYEISLAQIYIAAEA</sequence>
<gene>
    <name evidence="1" type="ORF">S12H4_19891</name>
</gene>
<dbReference type="AlphaFoldDB" id="X1U2I4"/>
<accession>X1U2I4</accession>
<protein>
    <submittedName>
        <fullName evidence="1">Uncharacterized protein</fullName>
    </submittedName>
</protein>
<dbReference type="EMBL" id="BARW01010005">
    <property type="protein sequence ID" value="GAI86479.1"/>
    <property type="molecule type" value="Genomic_DNA"/>
</dbReference>
<reference evidence="1" key="1">
    <citation type="journal article" date="2014" name="Front. Microbiol.">
        <title>High frequency of phylogenetically diverse reductive dehalogenase-homologous genes in deep subseafloor sedimentary metagenomes.</title>
        <authorList>
            <person name="Kawai M."/>
            <person name="Futagami T."/>
            <person name="Toyoda A."/>
            <person name="Takaki Y."/>
            <person name="Nishi S."/>
            <person name="Hori S."/>
            <person name="Arai W."/>
            <person name="Tsubouchi T."/>
            <person name="Morono Y."/>
            <person name="Uchiyama I."/>
            <person name="Ito T."/>
            <person name="Fujiyama A."/>
            <person name="Inagaki F."/>
            <person name="Takami H."/>
        </authorList>
    </citation>
    <scope>NUCLEOTIDE SEQUENCE</scope>
    <source>
        <strain evidence="1">Expedition CK06-06</strain>
    </source>
</reference>
<organism evidence="1">
    <name type="scientific">marine sediment metagenome</name>
    <dbReference type="NCBI Taxonomy" id="412755"/>
    <lineage>
        <taxon>unclassified sequences</taxon>
        <taxon>metagenomes</taxon>
        <taxon>ecological metagenomes</taxon>
    </lineage>
</organism>
<feature type="non-terminal residue" evidence="1">
    <location>
        <position position="142"/>
    </location>
</feature>
<comment type="caution">
    <text evidence="1">The sequence shown here is derived from an EMBL/GenBank/DDBJ whole genome shotgun (WGS) entry which is preliminary data.</text>
</comment>